<sequence length="363" mass="39846">MYKKGLIVLGLLATLLTGKAQVSMTLQLPPVGTLVKNQLWNVLLVNSSNVTLMVRINLVLLDEQTNQPVLTATTAPIALPRGAKQIQAKDLGPIDYTYGNTAYHVDANPNGLLPTGRFQACYRLVNAYKAAPLAESCLQLNVDPLSPPLLNTPSDSGKIYTFYPQFTWLPPTPLGLFSDLSYALVLVQVLPGQTKGDAIQENVPVYNGTFIKTLYLNYPSSFRALDTGKVYAWRIVAMNGTQPAAMSDVWTFRVVAPAPPRPTRGDDSYIALKRSLDASVASCSGLLKLTYTNPTRDTLARYTITSLQEAGNPVVQQGLLPLRYGQNFVEVPLAGSYAAHKVYLFQFVNSRNETWSIKFTNNR</sequence>
<dbReference type="AlphaFoldDB" id="A0A4R8DWG3"/>
<evidence type="ECO:0008006" key="3">
    <source>
        <dbReference type="Google" id="ProtNLM"/>
    </source>
</evidence>
<keyword evidence="2" id="KW-1185">Reference proteome</keyword>
<dbReference type="InterPro" id="IPR013783">
    <property type="entry name" value="Ig-like_fold"/>
</dbReference>
<gene>
    <name evidence="1" type="ORF">EDB95_3474</name>
</gene>
<organism evidence="1 2">
    <name type="scientific">Dinghuibacter silviterrae</name>
    <dbReference type="NCBI Taxonomy" id="1539049"/>
    <lineage>
        <taxon>Bacteria</taxon>
        <taxon>Pseudomonadati</taxon>
        <taxon>Bacteroidota</taxon>
        <taxon>Chitinophagia</taxon>
        <taxon>Chitinophagales</taxon>
        <taxon>Chitinophagaceae</taxon>
        <taxon>Dinghuibacter</taxon>
    </lineage>
</organism>
<comment type="caution">
    <text evidence="1">The sequence shown here is derived from an EMBL/GenBank/DDBJ whole genome shotgun (WGS) entry which is preliminary data.</text>
</comment>
<evidence type="ECO:0000313" key="2">
    <source>
        <dbReference type="Proteomes" id="UP000294498"/>
    </source>
</evidence>
<accession>A0A4R8DWG3</accession>
<dbReference type="Proteomes" id="UP000294498">
    <property type="component" value="Unassembled WGS sequence"/>
</dbReference>
<name>A0A4R8DWG3_9BACT</name>
<evidence type="ECO:0000313" key="1">
    <source>
        <dbReference type="EMBL" id="TDX02416.1"/>
    </source>
</evidence>
<dbReference type="EMBL" id="SODV01000001">
    <property type="protein sequence ID" value="TDX02416.1"/>
    <property type="molecule type" value="Genomic_DNA"/>
</dbReference>
<protein>
    <recommendedName>
        <fullName evidence="3">Fibronectin type-III domain-containing protein</fullName>
    </recommendedName>
</protein>
<dbReference type="Gene3D" id="2.60.40.10">
    <property type="entry name" value="Immunoglobulins"/>
    <property type="match status" value="1"/>
</dbReference>
<reference evidence="1 2" key="1">
    <citation type="submission" date="2019-03" db="EMBL/GenBank/DDBJ databases">
        <title>Genomic Encyclopedia of Type Strains, Phase IV (KMG-IV): sequencing the most valuable type-strain genomes for metagenomic binning, comparative biology and taxonomic classification.</title>
        <authorList>
            <person name="Goeker M."/>
        </authorList>
    </citation>
    <scope>NUCLEOTIDE SEQUENCE [LARGE SCALE GENOMIC DNA]</scope>
    <source>
        <strain evidence="1 2">DSM 100059</strain>
    </source>
</reference>
<proteinExistence type="predicted"/>